<organism evidence="1 2">
    <name type="scientific">Adineta steineri</name>
    <dbReference type="NCBI Taxonomy" id="433720"/>
    <lineage>
        <taxon>Eukaryota</taxon>
        <taxon>Metazoa</taxon>
        <taxon>Spiralia</taxon>
        <taxon>Gnathifera</taxon>
        <taxon>Rotifera</taxon>
        <taxon>Eurotatoria</taxon>
        <taxon>Bdelloidea</taxon>
        <taxon>Adinetida</taxon>
        <taxon>Adinetidae</taxon>
        <taxon>Adineta</taxon>
    </lineage>
</organism>
<name>A0A820D2A9_9BILA</name>
<evidence type="ECO:0000313" key="2">
    <source>
        <dbReference type="Proteomes" id="UP000663881"/>
    </source>
</evidence>
<reference evidence="1" key="1">
    <citation type="submission" date="2021-02" db="EMBL/GenBank/DDBJ databases">
        <authorList>
            <person name="Nowell W R."/>
        </authorList>
    </citation>
    <scope>NUCLEOTIDE SEQUENCE</scope>
</reference>
<evidence type="ECO:0000313" key="1">
    <source>
        <dbReference type="EMBL" id="CAF4218083.1"/>
    </source>
</evidence>
<feature type="non-terminal residue" evidence="1">
    <location>
        <position position="1"/>
    </location>
</feature>
<sequence>DDFTSDSVLLIACIILQQQIIHINGNKETIITPNILLIKIYFRFILETLTNEQSNLSSSMVSVEGLFTENQFNTKDITISKTLIPSKEKRLACIPCGHLVTCVSRGHSLRICQICRREINDFVRIYI</sequence>
<gene>
    <name evidence="1" type="ORF">OKA104_LOCUS41891</name>
</gene>
<comment type="caution">
    <text evidence="1">The sequence shown here is derived from an EMBL/GenBank/DDBJ whole genome shotgun (WGS) entry which is preliminary data.</text>
</comment>
<dbReference type="Gene3D" id="1.10.1170.10">
    <property type="entry name" value="Inhibitor Of Apoptosis Protein (2mihbC-IAP-1), Chain A"/>
    <property type="match status" value="1"/>
</dbReference>
<accession>A0A820D2A9</accession>
<dbReference type="EMBL" id="CAJOAY010010216">
    <property type="protein sequence ID" value="CAF4218083.1"/>
    <property type="molecule type" value="Genomic_DNA"/>
</dbReference>
<protein>
    <submittedName>
        <fullName evidence="1">Uncharacterized protein</fullName>
    </submittedName>
</protein>
<proteinExistence type="predicted"/>
<dbReference type="AlphaFoldDB" id="A0A820D2A9"/>
<dbReference type="Proteomes" id="UP000663881">
    <property type="component" value="Unassembled WGS sequence"/>
</dbReference>